<reference evidence="1 2" key="1">
    <citation type="submission" date="2024-01" db="EMBL/GenBank/DDBJ databases">
        <title>Complete genome of Cladobotryum mycophilum ATHUM6906.</title>
        <authorList>
            <person name="Christinaki A.C."/>
            <person name="Myridakis A.I."/>
            <person name="Kouvelis V.N."/>
        </authorList>
    </citation>
    <scope>NUCLEOTIDE SEQUENCE [LARGE SCALE GENOMIC DNA]</scope>
    <source>
        <strain evidence="1 2">ATHUM6906</strain>
    </source>
</reference>
<evidence type="ECO:0000313" key="1">
    <source>
        <dbReference type="EMBL" id="KAK5994704.1"/>
    </source>
</evidence>
<comment type="caution">
    <text evidence="1">The sequence shown here is derived from an EMBL/GenBank/DDBJ whole genome shotgun (WGS) entry which is preliminary data.</text>
</comment>
<name>A0ABR0SRA0_9HYPO</name>
<gene>
    <name evidence="1" type="ORF">PT974_04691</name>
</gene>
<accession>A0ABR0SRA0</accession>
<protein>
    <submittedName>
        <fullName evidence="1">Vegetative incompatibility protein HET-E-1</fullName>
    </submittedName>
</protein>
<dbReference type="Proteomes" id="UP001338125">
    <property type="component" value="Unassembled WGS sequence"/>
</dbReference>
<keyword evidence="2" id="KW-1185">Reference proteome</keyword>
<sequence length="209" mass="23922">MDDDEDVSLCKQILTVVATVYRPVALHELYSLIGRPDGFFEDITDVAPFQEVINLCGSFLTIRGDTIYFVHQSAKDHLTMDRAWAAISSSSFQDIHYTMFSQSLQVMNDTLRRDIYNLSSLGYHIDQVQQPNPDPLAAVMYLCIYWIDHLQDCSPSQNVTEVFEEGGLIDMFLHYHFLHWLEALSLLRSVSKGILSITRLKDLLAEQMP</sequence>
<proteinExistence type="predicted"/>
<organism evidence="1 2">
    <name type="scientific">Cladobotryum mycophilum</name>
    <dbReference type="NCBI Taxonomy" id="491253"/>
    <lineage>
        <taxon>Eukaryota</taxon>
        <taxon>Fungi</taxon>
        <taxon>Dikarya</taxon>
        <taxon>Ascomycota</taxon>
        <taxon>Pezizomycotina</taxon>
        <taxon>Sordariomycetes</taxon>
        <taxon>Hypocreomycetidae</taxon>
        <taxon>Hypocreales</taxon>
        <taxon>Hypocreaceae</taxon>
        <taxon>Cladobotryum</taxon>
    </lineage>
</organism>
<dbReference type="EMBL" id="JAVFKD010000005">
    <property type="protein sequence ID" value="KAK5994704.1"/>
    <property type="molecule type" value="Genomic_DNA"/>
</dbReference>
<evidence type="ECO:0000313" key="2">
    <source>
        <dbReference type="Proteomes" id="UP001338125"/>
    </source>
</evidence>